<evidence type="ECO:0000256" key="2">
    <source>
        <dbReference type="SAM" id="Phobius"/>
    </source>
</evidence>
<feature type="region of interest" description="Disordered" evidence="1">
    <location>
        <begin position="155"/>
        <end position="174"/>
    </location>
</feature>
<evidence type="ECO:0000313" key="4">
    <source>
        <dbReference type="Proteomes" id="UP000683360"/>
    </source>
</evidence>
<gene>
    <name evidence="3" type="ORF">MEDL_32560</name>
</gene>
<accession>A0A8S3SL79</accession>
<comment type="caution">
    <text evidence="3">The sequence shown here is derived from an EMBL/GenBank/DDBJ whole genome shotgun (WGS) entry which is preliminary data.</text>
</comment>
<dbReference type="Proteomes" id="UP000683360">
    <property type="component" value="Unassembled WGS sequence"/>
</dbReference>
<evidence type="ECO:0000313" key="3">
    <source>
        <dbReference type="EMBL" id="CAG2218979.1"/>
    </source>
</evidence>
<feature type="transmembrane region" description="Helical" evidence="2">
    <location>
        <begin position="119"/>
        <end position="142"/>
    </location>
</feature>
<dbReference type="OrthoDB" id="10458161at2759"/>
<dbReference type="EMBL" id="CAJPWZ010001619">
    <property type="protein sequence ID" value="CAG2218979.1"/>
    <property type="molecule type" value="Genomic_DNA"/>
</dbReference>
<proteinExistence type="predicted"/>
<keyword evidence="2" id="KW-0812">Transmembrane</keyword>
<dbReference type="AlphaFoldDB" id="A0A8S3SL79"/>
<keyword evidence="2" id="KW-1133">Transmembrane helix</keyword>
<evidence type="ECO:0000256" key="1">
    <source>
        <dbReference type="SAM" id="MobiDB-lite"/>
    </source>
</evidence>
<protein>
    <submittedName>
        <fullName evidence="3">Uncharacterized protein</fullName>
    </submittedName>
</protein>
<keyword evidence="2" id="KW-0472">Membrane</keyword>
<name>A0A8S3SL79_MYTED</name>
<reference evidence="3" key="1">
    <citation type="submission" date="2021-03" db="EMBL/GenBank/DDBJ databases">
        <authorList>
            <person name="Bekaert M."/>
        </authorList>
    </citation>
    <scope>NUCLEOTIDE SEQUENCE</scope>
</reference>
<sequence>MKPDKTQCMLGLLIPMLPQAKSRGKLDNIKQVKQAVDSVVYQETVLECEIGFYSKGGRPCYRCPQPYYGYRCGRKCACRTTERCDHEVGCVQVLISTEAVLPDDHTEGTDVMPLSLLHIVNISIVSILFLLLVCVSLMYVCWKYEISCKKRERRTVQSSTNHTNRSRNHAHQGEAHEYVEIDDGRLNRGSSIYYIHRTRNSGNSTRGSGICGVDSDGYLNPYHALKSNEIEMEYA</sequence>
<keyword evidence="4" id="KW-1185">Reference proteome</keyword>
<organism evidence="3 4">
    <name type="scientific">Mytilus edulis</name>
    <name type="common">Blue mussel</name>
    <dbReference type="NCBI Taxonomy" id="6550"/>
    <lineage>
        <taxon>Eukaryota</taxon>
        <taxon>Metazoa</taxon>
        <taxon>Spiralia</taxon>
        <taxon>Lophotrochozoa</taxon>
        <taxon>Mollusca</taxon>
        <taxon>Bivalvia</taxon>
        <taxon>Autobranchia</taxon>
        <taxon>Pteriomorphia</taxon>
        <taxon>Mytilida</taxon>
        <taxon>Mytiloidea</taxon>
        <taxon>Mytilidae</taxon>
        <taxon>Mytilinae</taxon>
        <taxon>Mytilus</taxon>
    </lineage>
</organism>